<reference evidence="2 3" key="1">
    <citation type="submission" date="2019-08" db="EMBL/GenBank/DDBJ databases">
        <title>Calorimonas adulescens gen. nov., sp. nov., an anaerobic thermophilic bacterium from Sakhalin hot spring.</title>
        <authorList>
            <person name="Khomyakova M.A."/>
            <person name="Merkel A.Y."/>
            <person name="Novikov A."/>
            <person name="Bonch-Osmolovskaya E.A."/>
            <person name="Slobodkin A.I."/>
        </authorList>
    </citation>
    <scope>NUCLEOTIDE SEQUENCE [LARGE SCALE GENOMIC DNA]</scope>
    <source>
        <strain evidence="2 3">A05MB</strain>
    </source>
</reference>
<evidence type="ECO:0000256" key="1">
    <source>
        <dbReference type="HAMAP-Rule" id="MF_01270"/>
    </source>
</evidence>
<dbReference type="UniPathway" id="UPA00544"/>
<gene>
    <name evidence="1" type="primary">anmK</name>
    <name evidence="2" type="ORF">FWJ32_03215</name>
</gene>
<evidence type="ECO:0000313" key="2">
    <source>
        <dbReference type="EMBL" id="TZE82975.1"/>
    </source>
</evidence>
<dbReference type="Pfam" id="PF03702">
    <property type="entry name" value="AnmK"/>
    <property type="match status" value="1"/>
</dbReference>
<dbReference type="HAMAP" id="MF_01270">
    <property type="entry name" value="AnhMurNAc_kinase"/>
    <property type="match status" value="1"/>
</dbReference>
<dbReference type="GO" id="GO:0097175">
    <property type="term" value="P:1,6-anhydro-N-acetyl-beta-muramic acid catabolic process"/>
    <property type="evidence" value="ECO:0007669"/>
    <property type="project" value="UniProtKB-UniRule"/>
</dbReference>
<keyword evidence="1 2" id="KW-0418">Kinase</keyword>
<comment type="catalytic activity">
    <reaction evidence="1">
        <text>1,6-anhydro-N-acetyl-beta-muramate + ATP + H2O = N-acetyl-D-muramate 6-phosphate + ADP + H(+)</text>
        <dbReference type="Rhea" id="RHEA:24952"/>
        <dbReference type="ChEBI" id="CHEBI:15377"/>
        <dbReference type="ChEBI" id="CHEBI:15378"/>
        <dbReference type="ChEBI" id="CHEBI:30616"/>
        <dbReference type="ChEBI" id="CHEBI:58690"/>
        <dbReference type="ChEBI" id="CHEBI:58722"/>
        <dbReference type="ChEBI" id="CHEBI:456216"/>
        <dbReference type="EC" id="2.7.1.170"/>
    </reaction>
</comment>
<protein>
    <recommendedName>
        <fullName evidence="1">Anhydro-N-acetylmuramic acid kinase</fullName>
        <ecNumber evidence="1">2.7.1.170</ecNumber>
    </recommendedName>
    <alternativeName>
        <fullName evidence="1">AnhMurNAc kinase</fullName>
    </alternativeName>
</protein>
<dbReference type="RefSeq" id="WP_149544532.1">
    <property type="nucleotide sequence ID" value="NZ_VTPS01000003.1"/>
</dbReference>
<dbReference type="CDD" id="cd24050">
    <property type="entry name" value="ASKHA_NBD_ANMK"/>
    <property type="match status" value="1"/>
</dbReference>
<dbReference type="SUPFAM" id="SSF53067">
    <property type="entry name" value="Actin-like ATPase domain"/>
    <property type="match status" value="1"/>
</dbReference>
<dbReference type="NCBIfam" id="NF007142">
    <property type="entry name" value="PRK09585.2-1"/>
    <property type="match status" value="1"/>
</dbReference>
<dbReference type="GO" id="GO:0005524">
    <property type="term" value="F:ATP binding"/>
    <property type="evidence" value="ECO:0007669"/>
    <property type="project" value="UniProtKB-UniRule"/>
</dbReference>
<dbReference type="EC" id="2.7.1.170" evidence="1"/>
<comment type="function">
    <text evidence="1">Catalyzes the specific phosphorylation of 1,6-anhydro-N-acetylmuramic acid (anhMurNAc) with the simultaneous cleavage of the 1,6-anhydro ring, generating MurNAc-6-P. Is required for the utilization of anhMurNAc either imported from the medium or derived from its own cell wall murein, and thus plays a role in cell wall recycling.</text>
</comment>
<comment type="caution">
    <text evidence="2">The sequence shown here is derived from an EMBL/GenBank/DDBJ whole genome shotgun (WGS) entry which is preliminary data.</text>
</comment>
<dbReference type="InterPro" id="IPR005338">
    <property type="entry name" value="Anhydro_N_Ac-Mur_kinase"/>
</dbReference>
<dbReference type="PANTHER" id="PTHR30605:SF0">
    <property type="entry name" value="ANHYDRO-N-ACETYLMURAMIC ACID KINASE"/>
    <property type="match status" value="1"/>
</dbReference>
<dbReference type="Proteomes" id="UP000322976">
    <property type="component" value="Unassembled WGS sequence"/>
</dbReference>
<evidence type="ECO:0000313" key="3">
    <source>
        <dbReference type="Proteomes" id="UP000322976"/>
    </source>
</evidence>
<keyword evidence="1 2" id="KW-0808">Transferase</keyword>
<accession>A0A5D8QEI5</accession>
<feature type="binding site" evidence="1">
    <location>
        <begin position="21"/>
        <end position="28"/>
    </location>
    <ligand>
        <name>ATP</name>
        <dbReference type="ChEBI" id="CHEBI:30616"/>
    </ligand>
</feature>
<dbReference type="GO" id="GO:0016301">
    <property type="term" value="F:kinase activity"/>
    <property type="evidence" value="ECO:0007669"/>
    <property type="project" value="UniProtKB-KW"/>
</dbReference>
<dbReference type="GO" id="GO:0006040">
    <property type="term" value="P:amino sugar metabolic process"/>
    <property type="evidence" value="ECO:0007669"/>
    <property type="project" value="InterPro"/>
</dbReference>
<dbReference type="UniPathway" id="UPA00343"/>
<name>A0A5D8QEI5_9THEO</name>
<keyword evidence="3" id="KW-1185">Reference proteome</keyword>
<dbReference type="PANTHER" id="PTHR30605">
    <property type="entry name" value="ANHYDRO-N-ACETYLMURAMIC ACID KINASE"/>
    <property type="match status" value="1"/>
</dbReference>
<comment type="pathway">
    <text evidence="1">Cell wall biogenesis; peptidoglycan recycling.</text>
</comment>
<proteinExistence type="inferred from homology"/>
<comment type="pathway">
    <text evidence="1">Amino-sugar metabolism; 1,6-anhydro-N-acetylmuramate degradation.</text>
</comment>
<keyword evidence="1" id="KW-0119">Carbohydrate metabolism</keyword>
<dbReference type="NCBIfam" id="NF007151">
    <property type="entry name" value="PRK09585.3-6"/>
    <property type="match status" value="1"/>
</dbReference>
<dbReference type="InterPro" id="IPR043129">
    <property type="entry name" value="ATPase_NBD"/>
</dbReference>
<dbReference type="AlphaFoldDB" id="A0A5D8QEI5"/>
<organism evidence="2 3">
    <name type="scientific">Calorimonas adulescens</name>
    <dbReference type="NCBI Taxonomy" id="2606906"/>
    <lineage>
        <taxon>Bacteria</taxon>
        <taxon>Bacillati</taxon>
        <taxon>Bacillota</taxon>
        <taxon>Clostridia</taxon>
        <taxon>Thermoanaerobacterales</taxon>
        <taxon>Thermoanaerobacteraceae</taxon>
        <taxon>Calorimonas</taxon>
    </lineage>
</organism>
<keyword evidence="1" id="KW-0067">ATP-binding</keyword>
<dbReference type="NCBIfam" id="NF007148">
    <property type="entry name" value="PRK09585.3-2"/>
    <property type="match status" value="1"/>
</dbReference>
<comment type="similarity">
    <text evidence="1">Belongs to the anhydro-N-acetylmuramic acid kinase family.</text>
</comment>
<dbReference type="GO" id="GO:0016773">
    <property type="term" value="F:phosphotransferase activity, alcohol group as acceptor"/>
    <property type="evidence" value="ECO:0007669"/>
    <property type="project" value="UniProtKB-UniRule"/>
</dbReference>
<keyword evidence="1" id="KW-0547">Nucleotide-binding</keyword>
<sequence length="396" mass="43160">MDRLIEIYNKEERLVVGLMSGTSVDGIDAALVRIKGKGTDTEVDLLEFENYPYSDEMREKIFKLFSPETGTVDKICHMNFILGELFANAALGVIKKAGLTPDKIDLIGSHGQTIYHIPSPIEDSGYMVRSTLQIGEPAVIAERTGIVTVADFRVRDVAAGGQGAPLVPYTEYIMYREEDKTIALQNIGGIANVTVLPAGCELDDIIAFDNGPGNMVIDEIVKRLTDGRMRFDENGALAGKGKVDQVLLEELLDDDYFKKTPPKTTGREYFGSQYVDKVIKRASELNVWGYDLAATVTALTAKSIALSYRDFIMNQYGLDRVIIGGGGSYNETLVNMIRGYLDGVEVLTQEDIGFNSDAKEAVAFAVLANEAINGNCNNAVKATGADHPVVMGKISM</sequence>
<dbReference type="EMBL" id="VTPS01000003">
    <property type="protein sequence ID" value="TZE82975.1"/>
    <property type="molecule type" value="Genomic_DNA"/>
</dbReference>
<dbReference type="GO" id="GO:0009254">
    <property type="term" value="P:peptidoglycan turnover"/>
    <property type="evidence" value="ECO:0007669"/>
    <property type="project" value="UniProtKB-UniRule"/>
</dbReference>
<dbReference type="Gene3D" id="3.30.420.40">
    <property type="match status" value="2"/>
</dbReference>